<dbReference type="Gene3D" id="3.40.190.10">
    <property type="entry name" value="Periplasmic binding protein-like II"/>
    <property type="match status" value="2"/>
</dbReference>
<keyword evidence="4" id="KW-1185">Reference proteome</keyword>
<evidence type="ECO:0000259" key="2">
    <source>
        <dbReference type="Pfam" id="PF03466"/>
    </source>
</evidence>
<dbReference type="Pfam" id="PF03466">
    <property type="entry name" value="LysR_substrate"/>
    <property type="match status" value="1"/>
</dbReference>
<feature type="domain" description="LysR substrate-binding" evidence="2">
    <location>
        <begin position="5"/>
        <end position="104"/>
    </location>
</feature>
<reference evidence="3 4" key="1">
    <citation type="submission" date="2024-09" db="EMBL/GenBank/DDBJ databases">
        <authorList>
            <person name="Sun Q."/>
            <person name="Mori K."/>
        </authorList>
    </citation>
    <scope>NUCLEOTIDE SEQUENCE [LARGE SCALE GENOMIC DNA]</scope>
    <source>
        <strain evidence="3 4">JCM 10918</strain>
    </source>
</reference>
<evidence type="ECO:0000313" key="4">
    <source>
        <dbReference type="Proteomes" id="UP001589703"/>
    </source>
</evidence>
<dbReference type="SUPFAM" id="SSF53850">
    <property type="entry name" value="Periplasmic binding protein-like II"/>
    <property type="match status" value="1"/>
</dbReference>
<feature type="region of interest" description="Disordered" evidence="1">
    <location>
        <begin position="37"/>
        <end position="59"/>
    </location>
</feature>
<organism evidence="3 4">
    <name type="scientific">Streptomyces thermocoprophilus</name>
    <dbReference type="NCBI Taxonomy" id="78356"/>
    <lineage>
        <taxon>Bacteria</taxon>
        <taxon>Bacillati</taxon>
        <taxon>Actinomycetota</taxon>
        <taxon>Actinomycetes</taxon>
        <taxon>Kitasatosporales</taxon>
        <taxon>Streptomycetaceae</taxon>
        <taxon>Streptomyces</taxon>
    </lineage>
</organism>
<comment type="caution">
    <text evidence="3">The sequence shown here is derived from an EMBL/GenBank/DDBJ whole genome shotgun (WGS) entry which is preliminary data.</text>
</comment>
<dbReference type="RefSeq" id="WP_383228164.1">
    <property type="nucleotide sequence ID" value="NZ_JBHMAR010000013.1"/>
</dbReference>
<evidence type="ECO:0000313" key="3">
    <source>
        <dbReference type="EMBL" id="MFB9736184.1"/>
    </source>
</evidence>
<dbReference type="InterPro" id="IPR005119">
    <property type="entry name" value="LysR_subst-bd"/>
</dbReference>
<name>A0ABV5VED0_9ACTN</name>
<gene>
    <name evidence="3" type="ORF">ACFFRO_13770</name>
</gene>
<dbReference type="EMBL" id="JBHMAR010000013">
    <property type="protein sequence ID" value="MFB9736184.1"/>
    <property type="molecule type" value="Genomic_DNA"/>
</dbReference>
<accession>A0ABV5VED0</accession>
<dbReference type="Proteomes" id="UP001589703">
    <property type="component" value="Unassembled WGS sequence"/>
</dbReference>
<proteinExistence type="predicted"/>
<protein>
    <submittedName>
        <fullName evidence="3">LysR substrate-binding domain-containing protein</fullName>
    </submittedName>
</protein>
<evidence type="ECO:0000256" key="1">
    <source>
        <dbReference type="SAM" id="MobiDB-lite"/>
    </source>
</evidence>
<sequence length="139" mass="14011">MKPVAVRLPAGHPWPGGRRCLGFADARWLDAPEAGLPPERLRAADGGRGFRPTPRYDGTDLRTVAGPVAAGHGLALLPASASGAPGPVAVPLSEPGLVHRVELVGAGEPRGAAAVLAAPGSRRAPDLVPGACPAVPSHR</sequence>